<accession>A0ABN6YZ44</accession>
<name>A0ABN6YZ44_9FIRM</name>
<reference evidence="3" key="1">
    <citation type="journal article" date="2023" name="Int. J. Syst. Evol. Microbiol.">
        <title>Claveliimonas bilis gen. nov., sp. nov., deoxycholic acid-producing bacteria isolated from human faeces, and reclassification of Sellimonas monacensis Zenner et al. 2021 as Claveliimonas monacensis comb. nov.</title>
        <authorList>
            <person name="Hisatomi A."/>
            <person name="Kastawa N.W.E.P.G."/>
            <person name="Song I."/>
            <person name="Ohkuma M."/>
            <person name="Fukiya S."/>
            <person name="Sakamoto M."/>
        </authorList>
    </citation>
    <scope>NUCLEOTIDE SEQUENCE [LARGE SCALE GENOMIC DNA]</scope>
    <source>
        <strain evidence="3">12BBH14</strain>
    </source>
</reference>
<protein>
    <submittedName>
        <fullName evidence="2">Oxidoreductase nitrogenase component 1</fullName>
    </submittedName>
</protein>
<keyword evidence="3" id="KW-1185">Reference proteome</keyword>
<evidence type="ECO:0000259" key="1">
    <source>
        <dbReference type="Pfam" id="PF00148"/>
    </source>
</evidence>
<evidence type="ECO:0000313" key="3">
    <source>
        <dbReference type="Proteomes" id="UP001305815"/>
    </source>
</evidence>
<dbReference type="Gene3D" id="3.40.50.1980">
    <property type="entry name" value="Nitrogenase molybdenum iron protein domain"/>
    <property type="match status" value="3"/>
</dbReference>
<dbReference type="PANTHER" id="PTHR42956">
    <property type="entry name" value="NITROGENASE IRON-MOLYBDENUM COFACTOR BIOSYNTHESIS PROTEIN NIFE"/>
    <property type="match status" value="1"/>
</dbReference>
<proteinExistence type="predicted"/>
<gene>
    <name evidence="2" type="ORF">Lac1_28190</name>
</gene>
<dbReference type="EMBL" id="AP027742">
    <property type="protein sequence ID" value="BDZ78636.1"/>
    <property type="molecule type" value="Genomic_DNA"/>
</dbReference>
<dbReference type="InterPro" id="IPR000510">
    <property type="entry name" value="Nase/OxRdtase_comp1"/>
</dbReference>
<dbReference type="InterPro" id="IPR049939">
    <property type="entry name" value="NifE-like"/>
</dbReference>
<evidence type="ECO:0000313" key="2">
    <source>
        <dbReference type="EMBL" id="BDZ78636.1"/>
    </source>
</evidence>
<feature type="domain" description="Nitrogenase/oxidoreductase component 1" evidence="1">
    <location>
        <begin position="12"/>
        <end position="443"/>
    </location>
</feature>
<dbReference type="Pfam" id="PF00148">
    <property type="entry name" value="Oxidored_nitro"/>
    <property type="match status" value="1"/>
</dbReference>
<dbReference type="SUPFAM" id="SSF53807">
    <property type="entry name" value="Helical backbone' metal receptor"/>
    <property type="match status" value="1"/>
</dbReference>
<dbReference type="PANTHER" id="PTHR42956:SF1">
    <property type="entry name" value="NITROGENASE IRON-MOLYBDENUM COFACTOR BIOSYNTHESIS PROTEIN NIFE"/>
    <property type="match status" value="1"/>
</dbReference>
<dbReference type="Proteomes" id="UP001305815">
    <property type="component" value="Chromosome"/>
</dbReference>
<dbReference type="RefSeq" id="WP_316265699.1">
    <property type="nucleotide sequence ID" value="NZ_AP027742.1"/>
</dbReference>
<sequence>MSNIIDRPRFTCTLGGALGTLKALPGKVVPIIHAAPGCGGNLGYTISLSAAYAGSGYASNQAVSSTCVTEKDLIFGGEDRLEEQIESTLEIMDGDLFVVMTACMVEIVGDDVKSVVSRFSTNDKPVFALETGGFRGDSYDGYDLLMETLVKDYVEPSQEKNKKMVNLLGVVPIMDIFWKRDLSILKELLQEIGLEVNTFFGEFETLENLKYSSKAALNIVVSDTYGIQTAKCYEDIHRVPYITTAFPIGDGATADFLYEVGTAAGISEKTINRVIEKHRKEYYRYVEKVVDLYTDCDFQRYAAVISDANYAPAVSRYLSDDIGWIPDVIVITDQLDEGEKEKVRKRFENYKSGIAPHVFFDTDTGNVEGHLREIWPVEEEDGEYHDSFDPAFVIGSSMDREFAERIGALHLSVSYPIANRVIINKGYAGWEGGLNMLEDLFTQLVACR</sequence>
<organism evidence="2 3">
    <name type="scientific">Claveliimonas bilis</name>
    <dbReference type="NCBI Taxonomy" id="3028070"/>
    <lineage>
        <taxon>Bacteria</taxon>
        <taxon>Bacillati</taxon>
        <taxon>Bacillota</taxon>
        <taxon>Clostridia</taxon>
        <taxon>Lachnospirales</taxon>
        <taxon>Lachnospiraceae</taxon>
        <taxon>Claveliimonas</taxon>
    </lineage>
</organism>